<dbReference type="Proteomes" id="UP000236664">
    <property type="component" value="Unassembled WGS sequence"/>
</dbReference>
<dbReference type="AlphaFoldDB" id="A0A2K0WBP0"/>
<keyword evidence="2" id="KW-1185">Reference proteome</keyword>
<reference evidence="1 2" key="1">
    <citation type="submission" date="2017-06" db="EMBL/GenBank/DDBJ databases">
        <title>Genome of Fusarium nygamai isolate CS10214.</title>
        <authorList>
            <person name="Gardiner D.M."/>
            <person name="Obanor F."/>
            <person name="Kazan K."/>
        </authorList>
    </citation>
    <scope>NUCLEOTIDE SEQUENCE [LARGE SCALE GENOMIC DNA]</scope>
    <source>
        <strain evidence="1 2">CS10214</strain>
    </source>
</reference>
<gene>
    <name evidence="1" type="ORF">FNYG_07044</name>
</gene>
<sequence>MRFQWKDKKGIIWSVDDVTFKPGWDLDRAEFEAKLAYDTYWGSESEQYRHLDTPPTQTPSLPNRRSAAKFPEKVLVRVLP</sequence>
<evidence type="ECO:0000313" key="2">
    <source>
        <dbReference type="Proteomes" id="UP000236664"/>
    </source>
</evidence>
<dbReference type="EMBL" id="MTQA01000089">
    <property type="protein sequence ID" value="PNP79698.1"/>
    <property type="molecule type" value="Genomic_DNA"/>
</dbReference>
<protein>
    <submittedName>
        <fullName evidence="1">Uncharacterized protein</fullName>
    </submittedName>
</protein>
<accession>A0A2K0WBP0</accession>
<dbReference type="OrthoDB" id="5096069at2759"/>
<proteinExistence type="predicted"/>
<name>A0A2K0WBP0_GIBNY</name>
<evidence type="ECO:0000313" key="1">
    <source>
        <dbReference type="EMBL" id="PNP79698.1"/>
    </source>
</evidence>
<comment type="caution">
    <text evidence="1">The sequence shown here is derived from an EMBL/GenBank/DDBJ whole genome shotgun (WGS) entry which is preliminary data.</text>
</comment>
<organism evidence="1 2">
    <name type="scientific">Gibberella nygamai</name>
    <name type="common">Bean root rot disease fungus</name>
    <name type="synonym">Fusarium nygamai</name>
    <dbReference type="NCBI Taxonomy" id="42673"/>
    <lineage>
        <taxon>Eukaryota</taxon>
        <taxon>Fungi</taxon>
        <taxon>Dikarya</taxon>
        <taxon>Ascomycota</taxon>
        <taxon>Pezizomycotina</taxon>
        <taxon>Sordariomycetes</taxon>
        <taxon>Hypocreomycetidae</taxon>
        <taxon>Hypocreales</taxon>
        <taxon>Nectriaceae</taxon>
        <taxon>Fusarium</taxon>
        <taxon>Fusarium fujikuroi species complex</taxon>
    </lineage>
</organism>